<dbReference type="PANTHER" id="PTHR16515">
    <property type="entry name" value="PR DOMAIN ZINC FINGER PROTEIN"/>
    <property type="match status" value="1"/>
</dbReference>
<proteinExistence type="predicted"/>
<dbReference type="PANTHER" id="PTHR16515:SF66">
    <property type="entry name" value="C2H2-TYPE DOMAIN-CONTAINING PROTEIN"/>
    <property type="match status" value="1"/>
</dbReference>
<dbReference type="InterPro" id="IPR050331">
    <property type="entry name" value="Zinc_finger"/>
</dbReference>
<sequence length="365" mass="41714">MHCGDRFASHSMRVQHQAVCDDVHKEGPPNVSSDTETKQESMPTRETNASQPPTTDPPAENVPKPLGRMKKRIIQRVQPFFHKKLKFSCSYCPRAFANSWQLNVHVRLHTGEKPYSCDYCGMRFIRKDYVKPGLAGHLRTHAVGRPHNCKLCNRGFWNKTLLRNHYRKCKNGCFTNQESEGPLTGEIDFALNESVLVFKEGSKTTGTGVLQTNFSCKDEAVDEYPQNSEENQEQSNSSKEKKTVQYQCSECDKSFTDGLMLISHLEDHGREEQQKRRNTCSKCGRVCSNQANLEKHMRMHGSGPAFPCPSCSAKFDTISELESHKSCHDPSRPYVCRLCNLRFLTRPSLCSHYRDEHEDDSTFRI</sequence>
<reference evidence="10" key="2">
    <citation type="submission" date="2025-08" db="UniProtKB">
        <authorList>
            <consortium name="Ensembl"/>
        </authorList>
    </citation>
    <scope>IDENTIFICATION</scope>
</reference>
<feature type="compositionally biased region" description="Polar residues" evidence="8">
    <location>
        <begin position="30"/>
        <end position="53"/>
    </location>
</feature>
<dbReference type="PROSITE" id="PS00028">
    <property type="entry name" value="ZINC_FINGER_C2H2_1"/>
    <property type="match status" value="5"/>
</dbReference>
<evidence type="ECO:0000259" key="9">
    <source>
        <dbReference type="PROSITE" id="PS50157"/>
    </source>
</evidence>
<feature type="domain" description="C2H2-type" evidence="9">
    <location>
        <begin position="278"/>
        <end position="300"/>
    </location>
</feature>
<evidence type="ECO:0000256" key="1">
    <source>
        <dbReference type="ARBA" id="ARBA00004123"/>
    </source>
</evidence>
<dbReference type="Gene3D" id="3.30.160.60">
    <property type="entry name" value="Classic Zinc Finger"/>
    <property type="match status" value="4"/>
</dbReference>
<feature type="domain" description="C2H2-type" evidence="9">
    <location>
        <begin position="306"/>
        <end position="333"/>
    </location>
</feature>
<evidence type="ECO:0000313" key="11">
    <source>
        <dbReference type="Proteomes" id="UP001501940"/>
    </source>
</evidence>
<evidence type="ECO:0000313" key="10">
    <source>
        <dbReference type="Ensembl" id="ENSAOCP00000036709.1"/>
    </source>
</evidence>
<feature type="domain" description="C2H2-type" evidence="9">
    <location>
        <begin position="334"/>
        <end position="362"/>
    </location>
</feature>
<dbReference type="InterPro" id="IPR013087">
    <property type="entry name" value="Znf_C2H2_type"/>
</dbReference>
<evidence type="ECO:0000256" key="2">
    <source>
        <dbReference type="ARBA" id="ARBA00022723"/>
    </source>
</evidence>
<feature type="domain" description="C2H2-type" evidence="9">
    <location>
        <begin position="87"/>
        <end position="114"/>
    </location>
</feature>
<reference evidence="10" key="3">
    <citation type="submission" date="2025-09" db="UniProtKB">
        <authorList>
            <consortium name="Ensembl"/>
        </authorList>
    </citation>
    <scope>IDENTIFICATION</scope>
</reference>
<accession>A0AAQ5X868</accession>
<evidence type="ECO:0000256" key="7">
    <source>
        <dbReference type="PROSITE-ProRule" id="PRU00042"/>
    </source>
</evidence>
<evidence type="ECO:0000256" key="4">
    <source>
        <dbReference type="ARBA" id="ARBA00022771"/>
    </source>
</evidence>
<dbReference type="Proteomes" id="UP001501940">
    <property type="component" value="Chromosome 9"/>
</dbReference>
<name>A0AAQ5X868_AMPOC</name>
<dbReference type="PROSITE" id="PS50157">
    <property type="entry name" value="ZINC_FINGER_C2H2_2"/>
    <property type="match status" value="5"/>
</dbReference>
<feature type="domain" description="C2H2-type" evidence="9">
    <location>
        <begin position="246"/>
        <end position="273"/>
    </location>
</feature>
<gene>
    <name evidence="10" type="primary">ZCCHC24</name>
</gene>
<keyword evidence="2" id="KW-0479">Metal-binding</keyword>
<dbReference type="Ensembl" id="ENSAOCT00000041256.1">
    <property type="protein sequence ID" value="ENSAOCP00000036709.1"/>
    <property type="gene ID" value="ENSAOCG00000029050.1"/>
</dbReference>
<keyword evidence="6" id="KW-0539">Nucleus</keyword>
<comment type="subcellular location">
    <subcellularLocation>
        <location evidence="1">Nucleus</location>
    </subcellularLocation>
</comment>
<keyword evidence="3" id="KW-0677">Repeat</keyword>
<dbReference type="GO" id="GO:0005634">
    <property type="term" value="C:nucleus"/>
    <property type="evidence" value="ECO:0007669"/>
    <property type="project" value="UniProtKB-SubCell"/>
</dbReference>
<dbReference type="GO" id="GO:0010468">
    <property type="term" value="P:regulation of gene expression"/>
    <property type="evidence" value="ECO:0007669"/>
    <property type="project" value="TreeGrafter"/>
</dbReference>
<evidence type="ECO:0000256" key="5">
    <source>
        <dbReference type="ARBA" id="ARBA00022833"/>
    </source>
</evidence>
<dbReference type="GeneTree" id="ENSGT00940000162287"/>
<dbReference type="Pfam" id="PF13912">
    <property type="entry name" value="zf-C2H2_6"/>
    <property type="match status" value="1"/>
</dbReference>
<dbReference type="Pfam" id="PF00096">
    <property type="entry name" value="zf-C2H2"/>
    <property type="match status" value="3"/>
</dbReference>
<dbReference type="InterPro" id="IPR036236">
    <property type="entry name" value="Znf_C2H2_sf"/>
</dbReference>
<keyword evidence="11" id="KW-1185">Reference proteome</keyword>
<dbReference type="FunFam" id="3.30.160.60:FF:000100">
    <property type="entry name" value="Zinc finger 45-like"/>
    <property type="match status" value="1"/>
</dbReference>
<dbReference type="SMART" id="SM00355">
    <property type="entry name" value="ZnF_C2H2"/>
    <property type="match status" value="7"/>
</dbReference>
<dbReference type="GO" id="GO:0008270">
    <property type="term" value="F:zinc ion binding"/>
    <property type="evidence" value="ECO:0007669"/>
    <property type="project" value="UniProtKB-KW"/>
</dbReference>
<dbReference type="SUPFAM" id="SSF57667">
    <property type="entry name" value="beta-beta-alpha zinc fingers"/>
    <property type="match status" value="4"/>
</dbReference>
<keyword evidence="4 7" id="KW-0863">Zinc-finger</keyword>
<evidence type="ECO:0000256" key="8">
    <source>
        <dbReference type="SAM" id="MobiDB-lite"/>
    </source>
</evidence>
<protein>
    <recommendedName>
        <fullName evidence="9">C2H2-type domain-containing protein</fullName>
    </recommendedName>
</protein>
<dbReference type="AlphaFoldDB" id="A0AAQ5X868"/>
<keyword evidence="5" id="KW-0862">Zinc</keyword>
<organism evidence="10 11">
    <name type="scientific">Amphiprion ocellaris</name>
    <name type="common">Clown anemonefish</name>
    <dbReference type="NCBI Taxonomy" id="80972"/>
    <lineage>
        <taxon>Eukaryota</taxon>
        <taxon>Metazoa</taxon>
        <taxon>Chordata</taxon>
        <taxon>Craniata</taxon>
        <taxon>Vertebrata</taxon>
        <taxon>Euteleostomi</taxon>
        <taxon>Actinopterygii</taxon>
        <taxon>Neopterygii</taxon>
        <taxon>Teleostei</taxon>
        <taxon>Neoteleostei</taxon>
        <taxon>Acanthomorphata</taxon>
        <taxon>Ovalentaria</taxon>
        <taxon>Pomacentridae</taxon>
        <taxon>Amphiprion</taxon>
    </lineage>
</organism>
<evidence type="ECO:0000256" key="6">
    <source>
        <dbReference type="ARBA" id="ARBA00023242"/>
    </source>
</evidence>
<evidence type="ECO:0000256" key="3">
    <source>
        <dbReference type="ARBA" id="ARBA00022737"/>
    </source>
</evidence>
<feature type="region of interest" description="Disordered" evidence="8">
    <location>
        <begin position="21"/>
        <end position="65"/>
    </location>
</feature>
<reference evidence="10 11" key="1">
    <citation type="submission" date="2022-01" db="EMBL/GenBank/DDBJ databases">
        <title>A chromosome-scale genome assembly of the false clownfish, Amphiprion ocellaris.</title>
        <authorList>
            <person name="Ryu T."/>
        </authorList>
    </citation>
    <scope>NUCLEOTIDE SEQUENCE [LARGE SCALE GENOMIC DNA]</scope>
</reference>